<evidence type="ECO:0000313" key="2">
    <source>
        <dbReference type="Proteomes" id="UP000435910"/>
    </source>
</evidence>
<proteinExistence type="predicted"/>
<name>A0A8B5Y9U9_BACLI</name>
<protein>
    <submittedName>
        <fullName evidence="1">Uncharacterized protein</fullName>
    </submittedName>
</protein>
<dbReference type="AlphaFoldDB" id="A0A8B5Y9U9"/>
<dbReference type="EMBL" id="NILC01000026">
    <property type="protein sequence ID" value="TWL25448.1"/>
    <property type="molecule type" value="Genomic_DNA"/>
</dbReference>
<evidence type="ECO:0000313" key="1">
    <source>
        <dbReference type="EMBL" id="TWL25448.1"/>
    </source>
</evidence>
<organism evidence="1 2">
    <name type="scientific">Bacillus licheniformis</name>
    <dbReference type="NCBI Taxonomy" id="1402"/>
    <lineage>
        <taxon>Bacteria</taxon>
        <taxon>Bacillati</taxon>
        <taxon>Bacillota</taxon>
        <taxon>Bacilli</taxon>
        <taxon>Bacillales</taxon>
        <taxon>Bacillaceae</taxon>
        <taxon>Bacillus</taxon>
    </lineage>
</organism>
<reference evidence="1 2" key="1">
    <citation type="submission" date="2019-06" db="EMBL/GenBank/DDBJ databases">
        <title>Genome sequence analysis of &gt;100 Bacillus licheniformis strains suggests intrinsic resistance to this species.</title>
        <authorList>
            <person name="Wels M."/>
            <person name="Siezen R.J."/>
            <person name="Johansen E."/>
            <person name="Stuer-Lauridsen B."/>
            <person name="Bjerre K."/>
            <person name="Nielsen B.K.K."/>
        </authorList>
    </citation>
    <scope>NUCLEOTIDE SEQUENCE [LARGE SCALE GENOMIC DNA]</scope>
    <source>
        <strain evidence="1 2">BAC-16736</strain>
    </source>
</reference>
<accession>A0A8B5Y9U9</accession>
<comment type="caution">
    <text evidence="1">The sequence shown here is derived from an EMBL/GenBank/DDBJ whole genome shotgun (WGS) entry which is preliminary data.</text>
</comment>
<dbReference type="Proteomes" id="UP000435910">
    <property type="component" value="Unassembled WGS sequence"/>
</dbReference>
<gene>
    <name evidence="1" type="ORF">CHCC16736_4331</name>
</gene>
<sequence>MSACLFLIDILFVMGRWAAARFYHYFRLIGQKRMEERK</sequence>